<dbReference type="EMBL" id="JPUA01000049">
    <property type="protein sequence ID" value="OWV27721.1"/>
    <property type="molecule type" value="Genomic_DNA"/>
</dbReference>
<keyword evidence="1 2" id="KW-0597">Phosphoprotein</keyword>
<evidence type="ECO:0000313" key="5">
    <source>
        <dbReference type="Proteomes" id="UP000197334"/>
    </source>
</evidence>
<accession>A0A246RUT2</accession>
<evidence type="ECO:0000256" key="1">
    <source>
        <dbReference type="ARBA" id="ARBA00022553"/>
    </source>
</evidence>
<dbReference type="PANTHER" id="PTHR44591">
    <property type="entry name" value="STRESS RESPONSE REGULATOR PROTEIN 1"/>
    <property type="match status" value="1"/>
</dbReference>
<dbReference type="AlphaFoldDB" id="A0A246RUT2"/>
<dbReference type="InterPro" id="IPR011006">
    <property type="entry name" value="CheY-like_superfamily"/>
</dbReference>
<dbReference type="Proteomes" id="UP000197334">
    <property type="component" value="Unassembled WGS sequence"/>
</dbReference>
<dbReference type="RefSeq" id="WP_088702136.1">
    <property type="nucleotide sequence ID" value="NZ_JPUA01000049.1"/>
</dbReference>
<dbReference type="OrthoDB" id="9800897at2"/>
<dbReference type="InterPro" id="IPR001789">
    <property type="entry name" value="Sig_transdc_resp-reg_receiver"/>
</dbReference>
<name>A0A246RUT2_9GAMM</name>
<gene>
    <name evidence="4" type="ORF">JI62_21460</name>
</gene>
<evidence type="ECO:0000256" key="2">
    <source>
        <dbReference type="PROSITE-ProRule" id="PRU00169"/>
    </source>
</evidence>
<organism evidence="4 5">
    <name type="scientific">Halomonas campaniensis</name>
    <dbReference type="NCBI Taxonomy" id="213554"/>
    <lineage>
        <taxon>Bacteria</taxon>
        <taxon>Pseudomonadati</taxon>
        <taxon>Pseudomonadota</taxon>
        <taxon>Gammaproteobacteria</taxon>
        <taxon>Oceanospirillales</taxon>
        <taxon>Halomonadaceae</taxon>
        <taxon>Halomonas</taxon>
    </lineage>
</organism>
<sequence>MDTLERVMYVEDDDDIRLVACMALEDVGGLTIKACSSGEQALKEVEAFAPQMFLLDVMMPGMDGPSTLLELSRQGYITEATAVAFMTAKVHPEEVARYKKIGATDVIAKPFDPMTLADDVRSIWKAFNGRIN</sequence>
<proteinExistence type="predicted"/>
<keyword evidence="5" id="KW-1185">Reference proteome</keyword>
<dbReference type="Gene3D" id="3.40.50.2300">
    <property type="match status" value="1"/>
</dbReference>
<reference evidence="4 5" key="1">
    <citation type="submission" date="2014-08" db="EMBL/GenBank/DDBJ databases">
        <title>Draft genome sequence of a novel L-asparaginase producing marine bacterium, Halomonas campaniensis.</title>
        <authorList>
            <person name="Sundarakrishnan B."/>
            <person name="Moushumi Priya A."/>
            <person name="Raman G."/>
            <person name="Sakthivel N."/>
            <person name="Park S."/>
            <person name="Jayachandran S."/>
        </authorList>
    </citation>
    <scope>NUCLEOTIDE SEQUENCE [LARGE SCALE GENOMIC DNA]</scope>
    <source>
        <strain evidence="4 5">SK03</strain>
    </source>
</reference>
<dbReference type="SUPFAM" id="SSF52172">
    <property type="entry name" value="CheY-like"/>
    <property type="match status" value="1"/>
</dbReference>
<comment type="caution">
    <text evidence="4">The sequence shown here is derived from an EMBL/GenBank/DDBJ whole genome shotgun (WGS) entry which is preliminary data.</text>
</comment>
<evidence type="ECO:0000313" key="4">
    <source>
        <dbReference type="EMBL" id="OWV27721.1"/>
    </source>
</evidence>
<feature type="domain" description="Response regulatory" evidence="3">
    <location>
        <begin position="6"/>
        <end position="124"/>
    </location>
</feature>
<dbReference type="PROSITE" id="PS50110">
    <property type="entry name" value="RESPONSE_REGULATORY"/>
    <property type="match status" value="1"/>
</dbReference>
<dbReference type="InterPro" id="IPR050595">
    <property type="entry name" value="Bact_response_regulator"/>
</dbReference>
<dbReference type="PANTHER" id="PTHR44591:SF3">
    <property type="entry name" value="RESPONSE REGULATORY DOMAIN-CONTAINING PROTEIN"/>
    <property type="match status" value="1"/>
</dbReference>
<dbReference type="Pfam" id="PF00072">
    <property type="entry name" value="Response_reg"/>
    <property type="match status" value="1"/>
</dbReference>
<evidence type="ECO:0000259" key="3">
    <source>
        <dbReference type="PROSITE" id="PS50110"/>
    </source>
</evidence>
<feature type="modified residue" description="4-aspartylphosphate" evidence="2">
    <location>
        <position position="56"/>
    </location>
</feature>
<dbReference type="GO" id="GO:0000160">
    <property type="term" value="P:phosphorelay signal transduction system"/>
    <property type="evidence" value="ECO:0007669"/>
    <property type="project" value="InterPro"/>
</dbReference>
<dbReference type="SMART" id="SM00448">
    <property type="entry name" value="REC"/>
    <property type="match status" value="1"/>
</dbReference>
<protein>
    <submittedName>
        <fullName evidence="4">Chemotaxis protein CheY</fullName>
    </submittedName>
</protein>